<dbReference type="Proteomes" id="UP001056120">
    <property type="component" value="Linkage Group LG14"/>
</dbReference>
<reference evidence="1 2" key="2">
    <citation type="journal article" date="2022" name="Mol. Ecol. Resour.">
        <title>The genomes of chicory, endive, great burdock and yacon provide insights into Asteraceae paleo-polyploidization history and plant inulin production.</title>
        <authorList>
            <person name="Fan W."/>
            <person name="Wang S."/>
            <person name="Wang H."/>
            <person name="Wang A."/>
            <person name="Jiang F."/>
            <person name="Liu H."/>
            <person name="Zhao H."/>
            <person name="Xu D."/>
            <person name="Zhang Y."/>
        </authorList>
    </citation>
    <scope>NUCLEOTIDE SEQUENCE [LARGE SCALE GENOMIC DNA]</scope>
    <source>
        <strain evidence="2">cv. Yunnan</strain>
        <tissue evidence="1">Leaves</tissue>
    </source>
</reference>
<comment type="caution">
    <text evidence="1">The sequence shown here is derived from an EMBL/GenBank/DDBJ whole genome shotgun (WGS) entry which is preliminary data.</text>
</comment>
<gene>
    <name evidence="1" type="ORF">L1987_44109</name>
</gene>
<proteinExistence type="predicted"/>
<keyword evidence="2" id="KW-1185">Reference proteome</keyword>
<accession>A0ACB9GP67</accession>
<evidence type="ECO:0000313" key="1">
    <source>
        <dbReference type="EMBL" id="KAI3785001.1"/>
    </source>
</evidence>
<sequence length="129" mass="13363">MASSSRKRSSKPGSNRGKQLKVPDSKPTSRSAQFSLVGARFGDGEPIGADGSVEGACFGGGANSAVKGALFGGGAAVGAYASMDGLASLPLDVGRIDLREQKKILRGRLNTLEQLFDIFHRSLKALLKA</sequence>
<organism evidence="1 2">
    <name type="scientific">Smallanthus sonchifolius</name>
    <dbReference type="NCBI Taxonomy" id="185202"/>
    <lineage>
        <taxon>Eukaryota</taxon>
        <taxon>Viridiplantae</taxon>
        <taxon>Streptophyta</taxon>
        <taxon>Embryophyta</taxon>
        <taxon>Tracheophyta</taxon>
        <taxon>Spermatophyta</taxon>
        <taxon>Magnoliopsida</taxon>
        <taxon>eudicotyledons</taxon>
        <taxon>Gunneridae</taxon>
        <taxon>Pentapetalae</taxon>
        <taxon>asterids</taxon>
        <taxon>campanulids</taxon>
        <taxon>Asterales</taxon>
        <taxon>Asteraceae</taxon>
        <taxon>Asteroideae</taxon>
        <taxon>Heliantheae alliance</taxon>
        <taxon>Millerieae</taxon>
        <taxon>Smallanthus</taxon>
    </lineage>
</organism>
<name>A0ACB9GP67_9ASTR</name>
<reference evidence="2" key="1">
    <citation type="journal article" date="2022" name="Mol. Ecol. Resour.">
        <title>The genomes of chicory, endive, great burdock and yacon provide insights into Asteraceae palaeo-polyploidization history and plant inulin production.</title>
        <authorList>
            <person name="Fan W."/>
            <person name="Wang S."/>
            <person name="Wang H."/>
            <person name="Wang A."/>
            <person name="Jiang F."/>
            <person name="Liu H."/>
            <person name="Zhao H."/>
            <person name="Xu D."/>
            <person name="Zhang Y."/>
        </authorList>
    </citation>
    <scope>NUCLEOTIDE SEQUENCE [LARGE SCALE GENOMIC DNA]</scope>
    <source>
        <strain evidence="2">cv. Yunnan</strain>
    </source>
</reference>
<protein>
    <submittedName>
        <fullName evidence="1">Uncharacterized protein</fullName>
    </submittedName>
</protein>
<dbReference type="EMBL" id="CM042031">
    <property type="protein sequence ID" value="KAI3785001.1"/>
    <property type="molecule type" value="Genomic_DNA"/>
</dbReference>
<evidence type="ECO:0000313" key="2">
    <source>
        <dbReference type="Proteomes" id="UP001056120"/>
    </source>
</evidence>